<keyword evidence="2" id="KW-1185">Reference proteome</keyword>
<evidence type="ECO:0000313" key="1">
    <source>
        <dbReference type="EMBL" id="CAG8652484.1"/>
    </source>
</evidence>
<dbReference type="AlphaFoldDB" id="A0A9N9DU39"/>
<dbReference type="Proteomes" id="UP000789508">
    <property type="component" value="Unassembled WGS sequence"/>
</dbReference>
<gene>
    <name evidence="1" type="ORF">ALEPTO_LOCUS10064</name>
</gene>
<sequence length="317" mass="35153">IVSSESTDVAVSTSSNSVTSALLTSGAPTPTRTSLTSAPTQLISTTSLSIGLQLSSIANLFSTATSANTAKQTNSGTSTGTYSSSNQIQCGKKFRTPQCSACEYTIFQIIMMKTHPCSITKFINVTYDGSNSGIFDAECPKQCDEQQSRFGRHFTSQYLKKNSYCLKNTAATEYCYTTCQNQVRDYMSSKLKQDQWSLPKVFFNIDPPNAILSYDADFYSSSSIKDVILPREILCGECYQNISKIWIDFLENHPSTIDPAKKEFDDVTNILKGNFSKTCNTNNSNSSDSDGSEISIENRFQYTFLSMLLCWLVQYLF</sequence>
<comment type="caution">
    <text evidence="1">The sequence shown here is derived from an EMBL/GenBank/DDBJ whole genome shotgun (WGS) entry which is preliminary data.</text>
</comment>
<accession>A0A9N9DU39</accession>
<protein>
    <submittedName>
        <fullName evidence="1">9468_t:CDS:1</fullName>
    </submittedName>
</protein>
<proteinExistence type="predicted"/>
<evidence type="ECO:0000313" key="2">
    <source>
        <dbReference type="Proteomes" id="UP000789508"/>
    </source>
</evidence>
<dbReference type="OrthoDB" id="10559615at2759"/>
<reference evidence="1" key="1">
    <citation type="submission" date="2021-06" db="EMBL/GenBank/DDBJ databases">
        <authorList>
            <person name="Kallberg Y."/>
            <person name="Tangrot J."/>
            <person name="Rosling A."/>
        </authorList>
    </citation>
    <scope>NUCLEOTIDE SEQUENCE</scope>
    <source>
        <strain evidence="1">FL130A</strain>
    </source>
</reference>
<name>A0A9N9DU39_9GLOM</name>
<feature type="non-terminal residue" evidence="1">
    <location>
        <position position="317"/>
    </location>
</feature>
<dbReference type="EMBL" id="CAJVPS010009688">
    <property type="protein sequence ID" value="CAG8652484.1"/>
    <property type="molecule type" value="Genomic_DNA"/>
</dbReference>
<organism evidence="1 2">
    <name type="scientific">Ambispora leptoticha</name>
    <dbReference type="NCBI Taxonomy" id="144679"/>
    <lineage>
        <taxon>Eukaryota</taxon>
        <taxon>Fungi</taxon>
        <taxon>Fungi incertae sedis</taxon>
        <taxon>Mucoromycota</taxon>
        <taxon>Glomeromycotina</taxon>
        <taxon>Glomeromycetes</taxon>
        <taxon>Archaeosporales</taxon>
        <taxon>Ambisporaceae</taxon>
        <taxon>Ambispora</taxon>
    </lineage>
</organism>